<gene>
    <name evidence="2" type="ORF">DWG14_00377</name>
</gene>
<proteinExistence type="predicted"/>
<name>A0AAI8PKH9_9ACTN</name>
<keyword evidence="1" id="KW-0472">Membrane</keyword>
<keyword evidence="1" id="KW-0812">Transmembrane</keyword>
<protein>
    <submittedName>
        <fullName evidence="2">Uncharacterized protein</fullName>
    </submittedName>
</protein>
<reference evidence="2 3" key="1">
    <citation type="submission" date="2018-09" db="EMBL/GenBank/DDBJ databases">
        <title>Production of Trimethoprim by Streptomyces sp. 3E-1.</title>
        <authorList>
            <person name="Kang H.J."/>
            <person name="Kim S.B."/>
        </authorList>
    </citation>
    <scope>NUCLEOTIDE SEQUENCE [LARGE SCALE GENOMIC DNA]</scope>
    <source>
        <strain evidence="2 3">3E-1</strain>
    </source>
</reference>
<evidence type="ECO:0000313" key="2">
    <source>
        <dbReference type="EMBL" id="AYC36169.1"/>
    </source>
</evidence>
<accession>A0AAI8PKH9</accession>
<organism evidence="2 3">
    <name type="scientific">Streptomyces griseorubiginosus</name>
    <dbReference type="NCBI Taxonomy" id="67304"/>
    <lineage>
        <taxon>Bacteria</taxon>
        <taxon>Bacillati</taxon>
        <taxon>Actinomycetota</taxon>
        <taxon>Actinomycetes</taxon>
        <taxon>Kitasatosporales</taxon>
        <taxon>Streptomycetaceae</taxon>
        <taxon>Streptomyces</taxon>
    </lineage>
</organism>
<dbReference type="KEGG" id="sge:DWG14_00377"/>
<keyword evidence="1" id="KW-1133">Transmembrane helix</keyword>
<evidence type="ECO:0000256" key="1">
    <source>
        <dbReference type="SAM" id="Phobius"/>
    </source>
</evidence>
<dbReference type="AlphaFoldDB" id="A0AAI8PKH9"/>
<evidence type="ECO:0000313" key="3">
    <source>
        <dbReference type="Proteomes" id="UP000265765"/>
    </source>
</evidence>
<sequence length="168" mass="17117">MHGADESAGPIHLSKSGESLMSRRVVLSVIAGGPVLGGAGAFTLVHAQNQPPALTHSTAHYIAPEGARSGSLTFTTDVTASSGLKSVKVLAWPANSTFAKKGLTAKDMAAVESAVCKPSGGDTEQCTYKVAVTGADDSPRGRWHVAVLVTAKNGDTTLNTKAADFTVA</sequence>
<dbReference type="EMBL" id="CP032427">
    <property type="protein sequence ID" value="AYC36169.1"/>
    <property type="molecule type" value="Genomic_DNA"/>
</dbReference>
<dbReference type="InterPro" id="IPR043761">
    <property type="entry name" value="DUF5707"/>
</dbReference>
<dbReference type="Proteomes" id="UP000265765">
    <property type="component" value="Chromosome"/>
</dbReference>
<dbReference type="Pfam" id="PF18968">
    <property type="entry name" value="DUF5707"/>
    <property type="match status" value="1"/>
</dbReference>
<feature type="transmembrane region" description="Helical" evidence="1">
    <location>
        <begin position="25"/>
        <end position="45"/>
    </location>
</feature>